<geneLocation type="plasmid" evidence="2 3">
    <name>pPP1</name>
</geneLocation>
<organism evidence="2 3">
    <name type="scientific">Persicobacter psychrovividus</name>
    <dbReference type="NCBI Taxonomy" id="387638"/>
    <lineage>
        <taxon>Bacteria</taxon>
        <taxon>Pseudomonadati</taxon>
        <taxon>Bacteroidota</taxon>
        <taxon>Cytophagia</taxon>
        <taxon>Cytophagales</taxon>
        <taxon>Persicobacteraceae</taxon>
        <taxon>Persicobacter</taxon>
    </lineage>
</organism>
<accession>A0ABN6LDD3</accession>
<keyword evidence="2" id="KW-0614">Plasmid</keyword>
<protein>
    <recommendedName>
        <fullName evidence="4">Porin</fullName>
    </recommendedName>
</protein>
<dbReference type="SUPFAM" id="SSF56935">
    <property type="entry name" value="Porins"/>
    <property type="match status" value="1"/>
</dbReference>
<evidence type="ECO:0008006" key="4">
    <source>
        <dbReference type="Google" id="ProtNLM"/>
    </source>
</evidence>
<keyword evidence="1" id="KW-0732">Signal</keyword>
<evidence type="ECO:0000313" key="2">
    <source>
        <dbReference type="EMBL" id="BDD01057.1"/>
    </source>
</evidence>
<dbReference type="RefSeq" id="WP_332921909.1">
    <property type="nucleotide sequence ID" value="NZ_AP025293.1"/>
</dbReference>
<feature type="chain" id="PRO_5045592290" description="Porin" evidence="1">
    <location>
        <begin position="19"/>
        <end position="427"/>
    </location>
</feature>
<evidence type="ECO:0000256" key="1">
    <source>
        <dbReference type="SAM" id="SignalP"/>
    </source>
</evidence>
<keyword evidence="3" id="KW-1185">Reference proteome</keyword>
<dbReference type="Gene3D" id="2.40.160.10">
    <property type="entry name" value="Porin"/>
    <property type="match status" value="1"/>
</dbReference>
<gene>
    <name evidence="2" type="ORF">PEPS_33370</name>
</gene>
<feature type="signal peptide" evidence="1">
    <location>
        <begin position="1"/>
        <end position="18"/>
    </location>
</feature>
<name>A0ABN6LDD3_9BACT</name>
<reference evidence="2 3" key="1">
    <citation type="submission" date="2021-12" db="EMBL/GenBank/DDBJ databases">
        <title>Genome sequencing of bacteria with rrn-lacking chromosome and rrn-plasmid.</title>
        <authorList>
            <person name="Anda M."/>
            <person name="Iwasaki W."/>
        </authorList>
    </citation>
    <scope>NUCLEOTIDE SEQUENCE [LARGE SCALE GENOMIC DNA]</scope>
    <source>
        <strain evidence="2 3">NBRC 101262</strain>
        <plasmid evidence="2 3">pPP1</plasmid>
    </source>
</reference>
<sequence>MKNFILGALMLLCAPVFAQSVSDTLAVEGNNSVISELKYIKQSGFANASSKIFTADRRFTISGFGEMNAVGYQFDIPNKGDKEIEQYYTNLYRLGTYFGYRFSDKIIFMSELQIEYLQDGFFQGKDHFEYNLEASLDFLFHHSFNLRVGNYPLSLGWVNVNEEPIGFYSVNRPEVERTIIPSQWLEQGFLIYGSPIADSEYQFGVTKGMDGSQFTSGTWIRDGRYTSWTEWPEGMAFNGKLSYGHEDRSLISLAGYYGDVSRGYTFENGDKLDAQLGLVTLVGAHNIGNFTLFGLYTHGWLTGTDQIFDIGNELLGSRTEGYYIEGRYNIMPHILPNSDWKLPLFVRYERMNTHKSIDGQLIDKLEAMEDLSSVRGDLKDLEIVTVGLNFRPKRNWTFKMNYQFRTNKYENTEAEPNQLEFGVGFIF</sequence>
<evidence type="ECO:0000313" key="3">
    <source>
        <dbReference type="Proteomes" id="UP001354989"/>
    </source>
</evidence>
<dbReference type="InterPro" id="IPR023614">
    <property type="entry name" value="Porin_dom_sf"/>
</dbReference>
<dbReference type="EMBL" id="AP025293">
    <property type="protein sequence ID" value="BDD01057.1"/>
    <property type="molecule type" value="Genomic_DNA"/>
</dbReference>
<proteinExistence type="predicted"/>
<dbReference type="Proteomes" id="UP001354989">
    <property type="component" value="Plasmid pPP1"/>
</dbReference>